<name>A0A0U1RNH8_MOUSE</name>
<gene>
    <name evidence="1 2" type="primary">Mctp2</name>
</gene>
<reference evidence="1" key="3">
    <citation type="submission" date="2025-08" db="UniProtKB">
        <authorList>
            <consortium name="Ensembl"/>
        </authorList>
    </citation>
    <scope>IDENTIFICATION</scope>
    <source>
        <strain evidence="1">C57BL/6J</strain>
    </source>
</reference>
<dbReference type="Bgee" id="ENSMUSG00000032776">
    <property type="expression patterns" value="Expressed in secondary oocyte and 114 other cell types or tissues"/>
</dbReference>
<reference evidence="1 3" key="1">
    <citation type="journal article" date="2009" name="PLoS Biol.">
        <title>Lineage-specific biology revealed by a finished genome assembly of the mouse.</title>
        <authorList>
            <consortium name="Mouse Genome Sequencing Consortium"/>
            <person name="Church D.M."/>
            <person name="Goodstadt L."/>
            <person name="Hillier L.W."/>
            <person name="Zody M.C."/>
            <person name="Goldstein S."/>
            <person name="She X."/>
            <person name="Bult C.J."/>
            <person name="Agarwala R."/>
            <person name="Cherry J.L."/>
            <person name="DiCuccio M."/>
            <person name="Hlavina W."/>
            <person name="Kapustin Y."/>
            <person name="Meric P."/>
            <person name="Maglott D."/>
            <person name="Birtle Z."/>
            <person name="Marques A.C."/>
            <person name="Graves T."/>
            <person name="Zhou S."/>
            <person name="Teague B."/>
            <person name="Potamousis K."/>
            <person name="Churas C."/>
            <person name="Place M."/>
            <person name="Herschleb J."/>
            <person name="Runnheim R."/>
            <person name="Forrest D."/>
            <person name="Amos-Landgraf J."/>
            <person name="Schwartz D.C."/>
            <person name="Cheng Z."/>
            <person name="Lindblad-Toh K."/>
            <person name="Eichler E.E."/>
            <person name="Ponting C.P."/>
        </authorList>
    </citation>
    <scope>NUCLEOTIDE SEQUENCE [LARGE SCALE GENOMIC DNA]</scope>
    <source>
        <strain evidence="1 3">C57BL/6J</strain>
    </source>
</reference>
<reference evidence="1 3" key="2">
    <citation type="journal article" date="2011" name="PLoS Biol.">
        <title>Modernizing reference genome assemblies.</title>
        <authorList>
            <person name="Church D.M."/>
            <person name="Schneider V.A."/>
            <person name="Graves T."/>
            <person name="Auger K."/>
            <person name="Cunningham F."/>
            <person name="Bouk N."/>
            <person name="Chen H.C."/>
            <person name="Agarwala R."/>
            <person name="McLaren W.M."/>
            <person name="Ritchie G.R."/>
            <person name="Albracht D."/>
            <person name="Kremitzki M."/>
            <person name="Rock S."/>
            <person name="Kotkiewicz H."/>
            <person name="Kremitzki C."/>
            <person name="Wollam A."/>
            <person name="Trani L."/>
            <person name="Fulton L."/>
            <person name="Fulton R."/>
            <person name="Matthews L."/>
            <person name="Whitehead S."/>
            <person name="Chow W."/>
            <person name="Torrance J."/>
            <person name="Dunn M."/>
            <person name="Harden G."/>
            <person name="Threadgold G."/>
            <person name="Wood J."/>
            <person name="Collins J."/>
            <person name="Heath P."/>
            <person name="Griffiths G."/>
            <person name="Pelan S."/>
            <person name="Grafham D."/>
            <person name="Eichler E.E."/>
            <person name="Weinstock G."/>
            <person name="Mardis E.R."/>
            <person name="Wilson R.K."/>
            <person name="Howe K."/>
            <person name="Flicek P."/>
            <person name="Hubbard T."/>
        </authorList>
    </citation>
    <scope>NUCLEOTIDE SEQUENCE [LARGE SCALE GENOMIC DNA]</scope>
    <source>
        <strain evidence="1 3">C57BL/6J</strain>
    </source>
</reference>
<dbReference type="MGI" id="MGI:2685335">
    <property type="gene designation" value="Mctp2"/>
</dbReference>
<proteinExistence type="predicted"/>
<reference evidence="1" key="4">
    <citation type="submission" date="2025-09" db="UniProtKB">
        <authorList>
            <consortium name="Ensembl"/>
        </authorList>
    </citation>
    <scope>IDENTIFICATION</scope>
    <source>
        <strain evidence="1">C57BL/6J</strain>
    </source>
</reference>
<dbReference type="AGR" id="MGI:2685335"/>
<evidence type="ECO:0000313" key="2">
    <source>
        <dbReference type="MGI" id="MGI:2685335"/>
    </source>
</evidence>
<protein>
    <submittedName>
        <fullName evidence="1">Multiple C2 domains, transmembrane 2</fullName>
    </submittedName>
</protein>
<dbReference type="AlphaFoldDB" id="A0A0U1RNH8"/>
<evidence type="ECO:0000313" key="1">
    <source>
        <dbReference type="Ensembl" id="ENSMUSP00000145571.2"/>
    </source>
</evidence>
<dbReference type="Proteomes" id="UP000000589">
    <property type="component" value="Chromosome 7"/>
</dbReference>
<feature type="non-terminal residue" evidence="1">
    <location>
        <position position="1"/>
    </location>
</feature>
<dbReference type="VEuPathDB" id="HostDB:ENSMUSG00000032776"/>
<keyword evidence="3" id="KW-1185">Reference proteome</keyword>
<dbReference type="Ensembl" id="ENSMUST00000205410.2">
    <property type="protein sequence ID" value="ENSMUSP00000145571.2"/>
    <property type="gene ID" value="ENSMUSG00000032776.10"/>
</dbReference>
<dbReference type="ExpressionAtlas" id="A0A0U1RNH8">
    <property type="expression patterns" value="baseline and differential"/>
</dbReference>
<dbReference type="GeneTree" id="ENSGT00940000156291"/>
<organism evidence="1 3">
    <name type="scientific">Mus musculus</name>
    <name type="common">Mouse</name>
    <dbReference type="NCBI Taxonomy" id="10090"/>
    <lineage>
        <taxon>Eukaryota</taxon>
        <taxon>Metazoa</taxon>
        <taxon>Chordata</taxon>
        <taxon>Craniata</taxon>
        <taxon>Vertebrata</taxon>
        <taxon>Euteleostomi</taxon>
        <taxon>Mammalia</taxon>
        <taxon>Eutheria</taxon>
        <taxon>Euarchontoglires</taxon>
        <taxon>Glires</taxon>
        <taxon>Rodentia</taxon>
        <taxon>Myomorpha</taxon>
        <taxon>Muroidea</taxon>
        <taxon>Muridae</taxon>
        <taxon>Murinae</taxon>
        <taxon>Mus</taxon>
        <taxon>Mus</taxon>
    </lineage>
</organism>
<evidence type="ECO:0000313" key="3">
    <source>
        <dbReference type="Proteomes" id="UP000000589"/>
    </source>
</evidence>
<sequence>SHELLGTLLGKGLSRLLEESINICRPCKKTHFGNMEHSTVLQKLLPMGVYIKEYNSICGWLLMLRPQRNKPFIFLE</sequence>
<dbReference type="SMR" id="A0A0U1RNH8"/>
<dbReference type="Antibodypedia" id="29077">
    <property type="antibodies" value="158 antibodies from 22 providers"/>
</dbReference>
<accession>A0A0U1RNH8</accession>